<evidence type="ECO:0000313" key="2">
    <source>
        <dbReference type="EMBL" id="AUR95236.1"/>
    </source>
</evidence>
<keyword evidence="3" id="KW-1185">Reference proteome</keyword>
<proteinExistence type="predicted"/>
<sequence>MFKLSNYFSKQEEAMAPEAPQGSAAEAPVTPEEQSPTQAPEQAPTPEPEPEPITPEETVPASGEGYEDTFYGHAAEMFDNAQLNGQPVVDYFEEHGEFHADHVKQMEEKMGKAQASILLQGIQAEVAKATASQEEADKVIYEAVGGQENFDAAATWIQSEDSGWTDEERADMNKLLDMGGNISQWAAQLMMIDFSNAGNPAVAPVPTKPAIRDGHKAQPSTPELITIQDYNQGIKAAKTQSEVDALVKRANFTRSSKDAFDLGWKFG</sequence>
<name>A0A2I7RNL1_9CAUD</name>
<dbReference type="EMBL" id="MG592574">
    <property type="protein sequence ID" value="AUR95236.1"/>
    <property type="molecule type" value="Genomic_DNA"/>
</dbReference>
<feature type="compositionally biased region" description="Low complexity" evidence="1">
    <location>
        <begin position="30"/>
        <end position="42"/>
    </location>
</feature>
<accession>A0A2I7RNL1</accession>
<organism evidence="2 3">
    <name type="scientific">Vibrio phage 1.204.O._10N.222.46.F12</name>
    <dbReference type="NCBI Taxonomy" id="1881263"/>
    <lineage>
        <taxon>Viruses</taxon>
        <taxon>Duplodnaviria</taxon>
        <taxon>Heunggongvirae</taxon>
        <taxon>Uroviricota</taxon>
        <taxon>Caudoviricetes</taxon>
        <taxon>Autographivirales</taxon>
        <taxon>Cyclitvirus</taxon>
        <taxon>Cyclitvirus cyclit</taxon>
    </lineage>
</organism>
<dbReference type="Proteomes" id="UP000269294">
    <property type="component" value="Segment"/>
</dbReference>
<feature type="region of interest" description="Disordered" evidence="1">
    <location>
        <begin position="1"/>
        <end position="67"/>
    </location>
</feature>
<feature type="compositionally biased region" description="Pro residues" evidence="1">
    <location>
        <begin position="43"/>
        <end position="53"/>
    </location>
</feature>
<evidence type="ECO:0000313" key="3">
    <source>
        <dbReference type="Proteomes" id="UP000269294"/>
    </source>
</evidence>
<reference evidence="2 3" key="1">
    <citation type="submission" date="2017-11" db="EMBL/GenBank/DDBJ databases">
        <title>A major lineage of nontailed dsDNA viruses as unrecognized killers of marine bacteria.</title>
        <authorList>
            <person name="Kauffman K.M."/>
            <person name="Hussain F.A."/>
            <person name="Yang J."/>
            <person name="Arevalo P."/>
            <person name="Brown J.M."/>
            <person name="Chang W.K."/>
            <person name="VanInsberghe D."/>
            <person name="Elsherbini J."/>
            <person name="Cutler M.B."/>
            <person name="Kelly L."/>
            <person name="Polz M.F."/>
        </authorList>
    </citation>
    <scope>NUCLEOTIDE SEQUENCE [LARGE SCALE GENOMIC DNA]</scope>
</reference>
<gene>
    <name evidence="2" type="ORF">NVP1204O_16</name>
</gene>
<evidence type="ECO:0000256" key="1">
    <source>
        <dbReference type="SAM" id="MobiDB-lite"/>
    </source>
</evidence>
<protein>
    <submittedName>
        <fullName evidence="2">Uncharacterized protein</fullName>
    </submittedName>
</protein>